<sequence>MFKIPSISPWPGDRPVESEYTILNAQEGVNGIYRVSGPDGEEFDAYCDMTTDGGHWILIARWAASPNKTITWGQVIVKDASLNTTTNSATLYPVIPTGVRNVAKEVLFKSAASGWVSRYGQWLKFTTTDDPALVITSTGIDAMRGSDRAIVKMHGESAGWGGNTSMTNNFSLWTQWGNGGPCGGAGVCGSQKICPVIRANYNYSCHFDFSSVKQLFIRSRIPE</sequence>
<evidence type="ECO:0008006" key="3">
    <source>
        <dbReference type="Google" id="ProtNLM"/>
    </source>
</evidence>
<accession>S5VVF2</accession>
<dbReference type="RefSeq" id="YP_008433589.1">
    <property type="nucleotide sequence ID" value="NC_022096.1"/>
</dbReference>
<evidence type="ECO:0000313" key="1">
    <source>
        <dbReference type="EMBL" id="AGS82142.1"/>
    </source>
</evidence>
<keyword evidence="2" id="KW-1185">Reference proteome</keyword>
<dbReference type="Gene3D" id="3.90.215.10">
    <property type="entry name" value="Gamma Fibrinogen, chain A, domain 1"/>
    <property type="match status" value="1"/>
</dbReference>
<dbReference type="Proteomes" id="UP000015545">
    <property type="component" value="Segment"/>
</dbReference>
<dbReference type="InterPro" id="IPR036056">
    <property type="entry name" value="Fibrinogen-like_C"/>
</dbReference>
<dbReference type="EMBL" id="KF147891">
    <property type="protein sequence ID" value="AGS82142.1"/>
    <property type="molecule type" value="Genomic_DNA"/>
</dbReference>
<proteinExistence type="predicted"/>
<evidence type="ECO:0000313" key="2">
    <source>
        <dbReference type="Proteomes" id="UP000015545"/>
    </source>
</evidence>
<dbReference type="InterPro" id="IPR014716">
    <property type="entry name" value="Fibrinogen_a/b/g_C_1"/>
</dbReference>
<dbReference type="NCBIfam" id="NF040941">
    <property type="entry name" value="GGGWT_bact"/>
    <property type="match status" value="1"/>
</dbReference>
<name>S5VVF2_9CAUD</name>
<protein>
    <recommendedName>
        <fullName evidence="3">Fibrinogen C-terminal domain-containing protein</fullName>
    </recommendedName>
</protein>
<dbReference type="KEGG" id="vg:16574944"/>
<gene>
    <name evidence="1" type="ORF">PaBG_00259</name>
</gene>
<dbReference type="SUPFAM" id="SSF56496">
    <property type="entry name" value="Fibrinogen C-terminal domain-like"/>
    <property type="match status" value="1"/>
</dbReference>
<reference evidence="1 2" key="1">
    <citation type="journal article" date="2014" name="Genome Announc.">
        <title>Complete Genome Sequence of the Novel Giant Pseudomonas Phage PaBG.</title>
        <authorList>
            <person name="Sykilinda N.N."/>
            <person name="Bondar A.A."/>
            <person name="Gorshkova A.S."/>
            <person name="Kurochkina L.P."/>
            <person name="Kulikov E.E."/>
            <person name="Shneider M.M."/>
            <person name="Kadykov V.A."/>
            <person name="Solovjeva N.V."/>
            <person name="Kabilov M.R."/>
            <person name="Mesyanzhinov V.V."/>
            <person name="Vlassov V.V."/>
            <person name="Drukker V.V."/>
            <person name="Miroshnikov K.A."/>
        </authorList>
    </citation>
    <scope>NUCLEOTIDE SEQUENCE [LARGE SCALE GENOMIC DNA]</scope>
</reference>
<organism evidence="1 2">
    <name type="scientific">Pseudomonas phage PaBG</name>
    <dbReference type="NCBI Taxonomy" id="1335230"/>
    <lineage>
        <taxon>Viruses</taxon>
        <taxon>Duplodnaviria</taxon>
        <taxon>Heunggongvirae</taxon>
        <taxon>Uroviricota</taxon>
        <taxon>Caudoviricetes</taxon>
        <taxon>Baikalvirus</taxon>
        <taxon>Baikalvirus PaBG</taxon>
    </lineage>
</organism>